<reference evidence="2 3" key="2">
    <citation type="submission" date="2020-06" db="EMBL/GenBank/DDBJ databases">
        <title>Antribacter stalactiti gen. nov., sp. nov., a new member of the family Nacardiaceae isolated from a cave.</title>
        <authorList>
            <person name="Kim I.S."/>
        </authorList>
    </citation>
    <scope>NUCLEOTIDE SEQUENCE [LARGE SCALE GENOMIC DNA]</scope>
    <source>
        <strain evidence="2 3">YC2-7</strain>
    </source>
</reference>
<accession>A0A848K8P9</accession>
<reference evidence="2 3" key="1">
    <citation type="submission" date="2019-05" db="EMBL/GenBank/DDBJ databases">
        <authorList>
            <person name="Lee S.D."/>
        </authorList>
    </citation>
    <scope>NUCLEOTIDE SEQUENCE [LARGE SCALE GENOMIC DNA]</scope>
    <source>
        <strain evidence="2 3">YC2-7</strain>
    </source>
</reference>
<sequence length="398" mass="43383">MSSVEDWPRPPEHSGATNWAEVRRHNPAVVDRLAINMYRSDDAADRAAADLLAIPGGWRLLDHVLSDVHKNWSEAPESLQQLLAPLIDPPSWYAPEVVDSGARAWWRFGSVQAITLYQSLLYGYQSPGLSRPLALTGRLTSGTSDRLAETGRWIVSATSPGGMAPGARGWAASVRIRMVHALVRRHLLTAEGWDQQSWGVPINQSYSALTISGGFLVLPLVVAADLGISYSSAELEAIAHQWRWIGFVMGVPDELLPHNYREAQEMFDIAGRLEIASDSNSHALTDALLREGYSFDALPGPAARILKAIATPVLASLFASVSTRWVPPNAAKGLGLRRTPAHHLVVLARQVVRLREATRTLGILGSEDRLADRELRFVVASLGRFSTKQAPLSPEAAA</sequence>
<evidence type="ECO:0000259" key="1">
    <source>
        <dbReference type="Pfam" id="PF09995"/>
    </source>
</evidence>
<dbReference type="Proteomes" id="UP000535543">
    <property type="component" value="Unassembled WGS sequence"/>
</dbReference>
<dbReference type="Pfam" id="PF09995">
    <property type="entry name" value="MPAB_Lcp_cat"/>
    <property type="match status" value="1"/>
</dbReference>
<feature type="domain" description="ER-bound oxygenase mpaB/mpaB'/Rubber oxygenase catalytic" evidence="1">
    <location>
        <begin position="106"/>
        <end position="352"/>
    </location>
</feature>
<dbReference type="GO" id="GO:0016491">
    <property type="term" value="F:oxidoreductase activity"/>
    <property type="evidence" value="ECO:0007669"/>
    <property type="project" value="InterPro"/>
</dbReference>
<dbReference type="EMBL" id="VCQU01000001">
    <property type="protein sequence ID" value="NMN93788.1"/>
    <property type="molecule type" value="Genomic_DNA"/>
</dbReference>
<dbReference type="AlphaFoldDB" id="A0A848K8P9"/>
<comment type="caution">
    <text evidence="2">The sequence shown here is derived from an EMBL/GenBank/DDBJ whole genome shotgun (WGS) entry which is preliminary data.</text>
</comment>
<evidence type="ECO:0000313" key="3">
    <source>
        <dbReference type="Proteomes" id="UP000535543"/>
    </source>
</evidence>
<proteinExistence type="predicted"/>
<dbReference type="InterPro" id="IPR037473">
    <property type="entry name" value="Lcp-like"/>
</dbReference>
<evidence type="ECO:0000313" key="2">
    <source>
        <dbReference type="EMBL" id="NMN93788.1"/>
    </source>
</evidence>
<gene>
    <name evidence="2" type="ORF">FGL95_01880</name>
</gene>
<dbReference type="RefSeq" id="WP_169584480.1">
    <property type="nucleotide sequence ID" value="NZ_VCQU01000001.1"/>
</dbReference>
<protein>
    <submittedName>
        <fullName evidence="2">DUF2236 domain-containing protein</fullName>
    </submittedName>
</protein>
<keyword evidence="3" id="KW-1185">Reference proteome</keyword>
<organism evidence="2 3">
    <name type="scientific">Antrihabitans stalactiti</name>
    <dbReference type="NCBI Taxonomy" id="2584121"/>
    <lineage>
        <taxon>Bacteria</taxon>
        <taxon>Bacillati</taxon>
        <taxon>Actinomycetota</taxon>
        <taxon>Actinomycetes</taxon>
        <taxon>Mycobacteriales</taxon>
        <taxon>Nocardiaceae</taxon>
        <taxon>Antrihabitans</taxon>
    </lineage>
</organism>
<dbReference type="PANTHER" id="PTHR37539:SF1">
    <property type="entry name" value="ER-BOUND OXYGENASE MPAB_MPAB'_RUBBER OXYGENASE CATALYTIC DOMAIN-CONTAINING PROTEIN"/>
    <property type="match status" value="1"/>
</dbReference>
<name>A0A848K8P9_9NOCA</name>
<dbReference type="PANTHER" id="PTHR37539">
    <property type="entry name" value="SECRETED PROTEIN-RELATED"/>
    <property type="match status" value="1"/>
</dbReference>
<dbReference type="InterPro" id="IPR018713">
    <property type="entry name" value="MPAB/Lcp_cat_dom"/>
</dbReference>